<proteinExistence type="predicted"/>
<reference evidence="1" key="1">
    <citation type="submission" date="2021-06" db="EMBL/GenBank/DDBJ databases">
        <authorList>
            <person name="Kallberg Y."/>
            <person name="Tangrot J."/>
            <person name="Rosling A."/>
        </authorList>
    </citation>
    <scope>NUCLEOTIDE SEQUENCE</scope>
    <source>
        <strain evidence="1">MA453B</strain>
    </source>
</reference>
<name>A0A9N8VRQ0_9GLOM</name>
<evidence type="ECO:0000313" key="2">
    <source>
        <dbReference type="Proteomes" id="UP000789405"/>
    </source>
</evidence>
<protein>
    <submittedName>
        <fullName evidence="1">18445_t:CDS:1</fullName>
    </submittedName>
</protein>
<evidence type="ECO:0000313" key="1">
    <source>
        <dbReference type="EMBL" id="CAG8464107.1"/>
    </source>
</evidence>
<keyword evidence="2" id="KW-1185">Reference proteome</keyword>
<dbReference type="AlphaFoldDB" id="A0A9N8VRQ0"/>
<comment type="caution">
    <text evidence="1">The sequence shown here is derived from an EMBL/GenBank/DDBJ whole genome shotgun (WGS) entry which is preliminary data.</text>
</comment>
<dbReference type="Proteomes" id="UP000789405">
    <property type="component" value="Unassembled WGS sequence"/>
</dbReference>
<gene>
    <name evidence="1" type="ORF">DERYTH_LOCUS1148</name>
</gene>
<accession>A0A9N8VRQ0</accession>
<organism evidence="1 2">
    <name type="scientific">Dentiscutata erythropus</name>
    <dbReference type="NCBI Taxonomy" id="1348616"/>
    <lineage>
        <taxon>Eukaryota</taxon>
        <taxon>Fungi</taxon>
        <taxon>Fungi incertae sedis</taxon>
        <taxon>Mucoromycota</taxon>
        <taxon>Glomeromycotina</taxon>
        <taxon>Glomeromycetes</taxon>
        <taxon>Diversisporales</taxon>
        <taxon>Gigasporaceae</taxon>
        <taxon>Dentiscutata</taxon>
    </lineage>
</organism>
<sequence length="75" mass="8840">MRNTPSQAEFNYLWDLLLKQYPASTSYFNRVLAGIQSTQRVEEQNAIIKRTINSYISIIKLTKKLDNLWNFLLSE</sequence>
<dbReference type="EMBL" id="CAJVPY010000302">
    <property type="protein sequence ID" value="CAG8464107.1"/>
    <property type="molecule type" value="Genomic_DNA"/>
</dbReference>